<evidence type="ECO:0000313" key="2">
    <source>
        <dbReference type="EMBL" id="MEX0407001.1"/>
    </source>
</evidence>
<reference evidence="2 3" key="1">
    <citation type="submission" date="2024-05" db="EMBL/GenBank/DDBJ databases">
        <authorList>
            <person name="Jiang F."/>
        </authorList>
    </citation>
    <scope>NUCLEOTIDE SEQUENCE [LARGE SCALE GENOMIC DNA]</scope>
    <source>
        <strain evidence="2 3">LZ166</strain>
    </source>
</reference>
<dbReference type="Proteomes" id="UP001556692">
    <property type="component" value="Unassembled WGS sequence"/>
</dbReference>
<protein>
    <submittedName>
        <fullName evidence="2">Uncharacterized protein</fullName>
    </submittedName>
</protein>
<organism evidence="2 3">
    <name type="scientific">Aquibium pacificus</name>
    <dbReference type="NCBI Taxonomy" id="3153579"/>
    <lineage>
        <taxon>Bacteria</taxon>
        <taxon>Pseudomonadati</taxon>
        <taxon>Pseudomonadota</taxon>
        <taxon>Alphaproteobacteria</taxon>
        <taxon>Hyphomicrobiales</taxon>
        <taxon>Phyllobacteriaceae</taxon>
        <taxon>Aquibium</taxon>
    </lineage>
</organism>
<dbReference type="RefSeq" id="WP_367954876.1">
    <property type="nucleotide sequence ID" value="NZ_JBDPGJ010000003.1"/>
</dbReference>
<gene>
    <name evidence="2" type="ORF">ABGN05_15155</name>
</gene>
<feature type="transmembrane region" description="Helical" evidence="1">
    <location>
        <begin position="58"/>
        <end position="80"/>
    </location>
</feature>
<sequence length="186" mass="19944">MRRIIGIFVPAYWMAFFGLLALAAMAEATGEVFAIFQALSFPGGFLDSRIPAGPLLSTVLAFGFSLASVLFLWMIVTAVAQMRGTRPESDEIARTAFGVAAAMMTVLLAVGAIFIVRGLFASASLQLLALLVSYMAVQAEQRRTSDSNRHPGEPSEITARVMAVGAAHHSMLTRISGRTSNRDEAF</sequence>
<keyword evidence="1" id="KW-0472">Membrane</keyword>
<evidence type="ECO:0000256" key="1">
    <source>
        <dbReference type="SAM" id="Phobius"/>
    </source>
</evidence>
<keyword evidence="1" id="KW-0812">Transmembrane</keyword>
<dbReference type="EMBL" id="JBDPGJ010000003">
    <property type="protein sequence ID" value="MEX0407001.1"/>
    <property type="molecule type" value="Genomic_DNA"/>
</dbReference>
<feature type="transmembrane region" description="Helical" evidence="1">
    <location>
        <begin position="92"/>
        <end position="113"/>
    </location>
</feature>
<keyword evidence="1" id="KW-1133">Transmembrane helix</keyword>
<comment type="caution">
    <text evidence="2">The sequence shown here is derived from an EMBL/GenBank/DDBJ whole genome shotgun (WGS) entry which is preliminary data.</text>
</comment>
<accession>A0ABV3SKG6</accession>
<name>A0ABV3SKG6_9HYPH</name>
<evidence type="ECO:0000313" key="3">
    <source>
        <dbReference type="Proteomes" id="UP001556692"/>
    </source>
</evidence>
<proteinExistence type="predicted"/>
<keyword evidence="3" id="KW-1185">Reference proteome</keyword>